<gene>
    <name evidence="3" type="ORF">NADFUDRAFT_83674</name>
</gene>
<name>A0A1E3PHB2_9ASCO</name>
<sequence>MDDVDINDSFHVVELRDYHLSGAEEDITFSSESSASSDSEAHSVLSTNSVSCLGSPLPEEGDVTFGSDSDPTIGPSLEMDVTERSETSVSLGTSLSSSLFYSGLTSMTINNQIINRNDKYHTKDNFTDNMPLSNPPSSLLCMLLASENARYSSSHKPEIVTPSPEYLGYSIHKGPYFRVLFIGEFSNEPQHNTLCNFQMPALNREKLSFTKGSIDSIIDRVTEVLKTDSSLVLKSKVSHSLESFKSEIFDSNTFMQEYIYFRPDIRRKSSKDDYYPIPKAFGDQDYMPTVAFTYYADDESEITKNKRMKYLDAISKQDIPLFTIALSGDSRASLSYAHDFSAILFSMAAPHIKQADPFNTSSDDINDYDSLYDYIYRKRVTYARFPMNFTQFTNLDDKVLLKWILEYTNEFPQYHPRPVHQFIHLSSIGYYPTLEIERSTSMVNRKVWNYLSGRLAGINIWSYVILIVSLITGLGYMSLSTPMIYHSSSSSGVNVLPDDLSNSDFNNSQSLSGIIDNPIVSSSLESELVVLLNQTTKEIDRICNSWFINKSENGTKFTPIVGNTRHSEALLGVNLEILNDSIEVSIKSSINKDLSKKIISNLKNDYLAYTKPELAFIPQKTMEVFTGQRNSNLVDKTQARANHLRRVTESIEPLMTQALPLSSIKNLRNKEQGNREFDQRQEIFSSWAQNYYETVKHSLSVTSQSIYAYVANFIPKFDEVSLNWIRELLTHPVSSLFTIDHRDLPPQDIALWDERKRITWKGPAQVAEIYCRIEKQLNKFMFNPAQSLKRLESWILELGSCSRPKFWATQYTNHMTHSFTDWIHAKNEKIKKSIGKTIMPVQRATGKLRIKAKEDIDRFQFRVSRLFLTGWTKPFTERKQKTSNYTKAQIIKAQKQAVTLWNRARKVKVKVV</sequence>
<proteinExistence type="predicted"/>
<organism evidence="3 4">
    <name type="scientific">Nadsonia fulvescens var. elongata DSM 6958</name>
    <dbReference type="NCBI Taxonomy" id="857566"/>
    <lineage>
        <taxon>Eukaryota</taxon>
        <taxon>Fungi</taxon>
        <taxon>Dikarya</taxon>
        <taxon>Ascomycota</taxon>
        <taxon>Saccharomycotina</taxon>
        <taxon>Dipodascomycetes</taxon>
        <taxon>Dipodascales</taxon>
        <taxon>Dipodascales incertae sedis</taxon>
        <taxon>Nadsonia</taxon>
    </lineage>
</organism>
<protein>
    <submittedName>
        <fullName evidence="3">Uncharacterized protein</fullName>
    </submittedName>
</protein>
<evidence type="ECO:0000256" key="1">
    <source>
        <dbReference type="SAM" id="MobiDB-lite"/>
    </source>
</evidence>
<feature type="transmembrane region" description="Helical" evidence="2">
    <location>
        <begin position="460"/>
        <end position="479"/>
    </location>
</feature>
<feature type="region of interest" description="Disordered" evidence="1">
    <location>
        <begin position="52"/>
        <end position="85"/>
    </location>
</feature>
<keyword evidence="2" id="KW-0812">Transmembrane</keyword>
<reference evidence="3 4" key="1">
    <citation type="journal article" date="2016" name="Proc. Natl. Acad. Sci. U.S.A.">
        <title>Comparative genomics of biotechnologically important yeasts.</title>
        <authorList>
            <person name="Riley R."/>
            <person name="Haridas S."/>
            <person name="Wolfe K.H."/>
            <person name="Lopes M.R."/>
            <person name="Hittinger C.T."/>
            <person name="Goeker M."/>
            <person name="Salamov A.A."/>
            <person name="Wisecaver J.H."/>
            <person name="Long T.M."/>
            <person name="Calvey C.H."/>
            <person name="Aerts A.L."/>
            <person name="Barry K.W."/>
            <person name="Choi C."/>
            <person name="Clum A."/>
            <person name="Coughlan A.Y."/>
            <person name="Deshpande S."/>
            <person name="Douglass A.P."/>
            <person name="Hanson S.J."/>
            <person name="Klenk H.-P."/>
            <person name="LaButti K.M."/>
            <person name="Lapidus A."/>
            <person name="Lindquist E.A."/>
            <person name="Lipzen A.M."/>
            <person name="Meier-Kolthoff J.P."/>
            <person name="Ohm R.A."/>
            <person name="Otillar R.P."/>
            <person name="Pangilinan J.L."/>
            <person name="Peng Y."/>
            <person name="Rokas A."/>
            <person name="Rosa C.A."/>
            <person name="Scheuner C."/>
            <person name="Sibirny A.A."/>
            <person name="Slot J.C."/>
            <person name="Stielow J.B."/>
            <person name="Sun H."/>
            <person name="Kurtzman C.P."/>
            <person name="Blackwell M."/>
            <person name="Grigoriev I.V."/>
            <person name="Jeffries T.W."/>
        </authorList>
    </citation>
    <scope>NUCLEOTIDE SEQUENCE [LARGE SCALE GENOMIC DNA]</scope>
    <source>
        <strain evidence="3 4">DSM 6958</strain>
    </source>
</reference>
<dbReference type="AlphaFoldDB" id="A0A1E3PHB2"/>
<keyword evidence="4" id="KW-1185">Reference proteome</keyword>
<evidence type="ECO:0000313" key="4">
    <source>
        <dbReference type="Proteomes" id="UP000095009"/>
    </source>
</evidence>
<accession>A0A1E3PHB2</accession>
<dbReference type="Proteomes" id="UP000095009">
    <property type="component" value="Unassembled WGS sequence"/>
</dbReference>
<dbReference type="EMBL" id="KV454411">
    <property type="protein sequence ID" value="ODQ64803.1"/>
    <property type="molecule type" value="Genomic_DNA"/>
</dbReference>
<evidence type="ECO:0000256" key="2">
    <source>
        <dbReference type="SAM" id="Phobius"/>
    </source>
</evidence>
<keyword evidence="2" id="KW-0472">Membrane</keyword>
<keyword evidence="2" id="KW-1133">Transmembrane helix</keyword>
<evidence type="ECO:0000313" key="3">
    <source>
        <dbReference type="EMBL" id="ODQ64803.1"/>
    </source>
</evidence>